<keyword evidence="6" id="KW-0547">Nucleotide-binding</keyword>
<dbReference type="InterPro" id="IPR036640">
    <property type="entry name" value="ABC1_TM_sf"/>
</dbReference>
<dbReference type="InterPro" id="IPR003439">
    <property type="entry name" value="ABC_transporter-like_ATP-bd"/>
</dbReference>
<keyword evidence="4" id="KW-0997">Cell inner membrane</keyword>
<evidence type="ECO:0000256" key="1">
    <source>
        <dbReference type="ARBA" id="ARBA00004429"/>
    </source>
</evidence>
<dbReference type="GO" id="GO:0016887">
    <property type="term" value="F:ATP hydrolysis activity"/>
    <property type="evidence" value="ECO:0007669"/>
    <property type="project" value="InterPro"/>
</dbReference>
<dbReference type="PROSITE" id="PS50893">
    <property type="entry name" value="ABC_TRANSPORTER_2"/>
    <property type="match status" value="1"/>
</dbReference>
<dbReference type="EMBL" id="WBMR01000010">
    <property type="protein sequence ID" value="KAB2387917.1"/>
    <property type="molecule type" value="Genomic_DNA"/>
</dbReference>
<dbReference type="InterPro" id="IPR027417">
    <property type="entry name" value="P-loop_NTPase"/>
</dbReference>
<evidence type="ECO:0000259" key="13">
    <source>
        <dbReference type="PROSITE" id="PS50929"/>
    </source>
</evidence>
<dbReference type="PANTHER" id="PTHR43394">
    <property type="entry name" value="ATP-DEPENDENT PERMEASE MDL1, MITOCHONDRIAL"/>
    <property type="match status" value="1"/>
</dbReference>
<evidence type="ECO:0000256" key="11">
    <source>
        <dbReference type="SAM" id="Phobius"/>
    </source>
</evidence>
<feature type="transmembrane region" description="Helical" evidence="11">
    <location>
        <begin position="154"/>
        <end position="172"/>
    </location>
</feature>
<comment type="similarity">
    <text evidence="10">Belongs to the ABC transporter superfamily. Siderophore-Fe(3+) uptake transporter (SIUT) (TC 3.A.1.21) family.</text>
</comment>
<evidence type="ECO:0000256" key="3">
    <source>
        <dbReference type="ARBA" id="ARBA00022475"/>
    </source>
</evidence>
<dbReference type="InterPro" id="IPR039421">
    <property type="entry name" value="Type_1_exporter"/>
</dbReference>
<evidence type="ECO:0000256" key="7">
    <source>
        <dbReference type="ARBA" id="ARBA00022840"/>
    </source>
</evidence>
<dbReference type="PROSITE" id="PS50929">
    <property type="entry name" value="ABC_TM1F"/>
    <property type="match status" value="1"/>
</dbReference>
<keyword evidence="3" id="KW-1003">Cell membrane</keyword>
<evidence type="ECO:0000256" key="9">
    <source>
        <dbReference type="ARBA" id="ARBA00023136"/>
    </source>
</evidence>
<dbReference type="InterPro" id="IPR011527">
    <property type="entry name" value="ABC1_TM_dom"/>
</dbReference>
<organism evidence="14 15">
    <name type="scientific">Actinomadura montaniterrae</name>
    <dbReference type="NCBI Taxonomy" id="1803903"/>
    <lineage>
        <taxon>Bacteria</taxon>
        <taxon>Bacillati</taxon>
        <taxon>Actinomycetota</taxon>
        <taxon>Actinomycetes</taxon>
        <taxon>Streptosporangiales</taxon>
        <taxon>Thermomonosporaceae</taxon>
        <taxon>Actinomadura</taxon>
    </lineage>
</organism>
<evidence type="ECO:0000256" key="8">
    <source>
        <dbReference type="ARBA" id="ARBA00022989"/>
    </source>
</evidence>
<feature type="transmembrane region" description="Helical" evidence="11">
    <location>
        <begin position="82"/>
        <end position="104"/>
    </location>
</feature>
<dbReference type="Gene3D" id="1.20.1560.10">
    <property type="entry name" value="ABC transporter type 1, transmembrane domain"/>
    <property type="match status" value="1"/>
</dbReference>
<evidence type="ECO:0000256" key="4">
    <source>
        <dbReference type="ARBA" id="ARBA00022519"/>
    </source>
</evidence>
<feature type="transmembrane region" description="Helical" evidence="11">
    <location>
        <begin position="37"/>
        <end position="62"/>
    </location>
</feature>
<evidence type="ECO:0000259" key="12">
    <source>
        <dbReference type="PROSITE" id="PS50893"/>
    </source>
</evidence>
<keyword evidence="15" id="KW-1185">Reference proteome</keyword>
<evidence type="ECO:0000256" key="2">
    <source>
        <dbReference type="ARBA" id="ARBA00022448"/>
    </source>
</evidence>
<keyword evidence="2" id="KW-0813">Transport</keyword>
<feature type="domain" description="ABC transmembrane type-1" evidence="13">
    <location>
        <begin position="39"/>
        <end position="321"/>
    </location>
</feature>
<evidence type="ECO:0000313" key="14">
    <source>
        <dbReference type="EMBL" id="KAB2387917.1"/>
    </source>
</evidence>
<evidence type="ECO:0000256" key="5">
    <source>
        <dbReference type="ARBA" id="ARBA00022692"/>
    </source>
</evidence>
<dbReference type="SUPFAM" id="SSF90123">
    <property type="entry name" value="ABC transporter transmembrane region"/>
    <property type="match status" value="1"/>
</dbReference>
<evidence type="ECO:0000313" key="15">
    <source>
        <dbReference type="Proteomes" id="UP000483004"/>
    </source>
</evidence>
<keyword evidence="5 11" id="KW-0812">Transmembrane</keyword>
<feature type="transmembrane region" description="Helical" evidence="11">
    <location>
        <begin position="178"/>
        <end position="196"/>
    </location>
</feature>
<dbReference type="PROSITE" id="PS00211">
    <property type="entry name" value="ABC_TRANSPORTER_1"/>
    <property type="match status" value="1"/>
</dbReference>
<dbReference type="FunFam" id="3.40.50.300:FF:000221">
    <property type="entry name" value="Multidrug ABC transporter ATP-binding protein"/>
    <property type="match status" value="1"/>
</dbReference>
<dbReference type="OrthoDB" id="9806127at2"/>
<dbReference type="GO" id="GO:0005886">
    <property type="term" value="C:plasma membrane"/>
    <property type="evidence" value="ECO:0007669"/>
    <property type="project" value="UniProtKB-SubCell"/>
</dbReference>
<dbReference type="GO" id="GO:0015421">
    <property type="term" value="F:ABC-type oligopeptide transporter activity"/>
    <property type="evidence" value="ECO:0007669"/>
    <property type="project" value="TreeGrafter"/>
</dbReference>
<keyword evidence="8 11" id="KW-1133">Transmembrane helix</keyword>
<feature type="transmembrane region" description="Helical" evidence="11">
    <location>
        <begin position="261"/>
        <end position="283"/>
    </location>
</feature>
<dbReference type="AlphaFoldDB" id="A0A6L3VZA7"/>
<keyword evidence="9 11" id="KW-0472">Membrane</keyword>
<dbReference type="PANTHER" id="PTHR43394:SF1">
    <property type="entry name" value="ATP-BINDING CASSETTE SUB-FAMILY B MEMBER 10, MITOCHONDRIAL"/>
    <property type="match status" value="1"/>
</dbReference>
<evidence type="ECO:0000256" key="6">
    <source>
        <dbReference type="ARBA" id="ARBA00022741"/>
    </source>
</evidence>
<dbReference type="Pfam" id="PF00005">
    <property type="entry name" value="ABC_tran"/>
    <property type="match status" value="1"/>
</dbReference>
<proteinExistence type="inferred from homology"/>
<dbReference type="Gene3D" id="3.40.50.300">
    <property type="entry name" value="P-loop containing nucleotide triphosphate hydrolases"/>
    <property type="match status" value="1"/>
</dbReference>
<protein>
    <submittedName>
        <fullName evidence="14">ABC transporter ATP-binding protein</fullName>
    </submittedName>
</protein>
<dbReference type="GO" id="GO:0005524">
    <property type="term" value="F:ATP binding"/>
    <property type="evidence" value="ECO:0007669"/>
    <property type="project" value="UniProtKB-KW"/>
</dbReference>
<keyword evidence="7 14" id="KW-0067">ATP-binding</keyword>
<dbReference type="InterPro" id="IPR003593">
    <property type="entry name" value="AAA+_ATPase"/>
</dbReference>
<accession>A0A6L3VZA7</accession>
<dbReference type="InterPro" id="IPR017871">
    <property type="entry name" value="ABC_transporter-like_CS"/>
</dbReference>
<evidence type="ECO:0000256" key="10">
    <source>
        <dbReference type="ARBA" id="ARBA00023455"/>
    </source>
</evidence>
<comment type="caution">
    <text evidence="14">The sequence shown here is derived from an EMBL/GenBank/DDBJ whole genome shotgun (WGS) entry which is preliminary data.</text>
</comment>
<dbReference type="SUPFAM" id="SSF52540">
    <property type="entry name" value="P-loop containing nucleoside triphosphate hydrolases"/>
    <property type="match status" value="1"/>
</dbReference>
<dbReference type="Proteomes" id="UP000483004">
    <property type="component" value="Unassembled WGS sequence"/>
</dbReference>
<name>A0A6L3VZA7_9ACTN</name>
<feature type="domain" description="ABC transporter" evidence="12">
    <location>
        <begin position="355"/>
        <end position="580"/>
    </location>
</feature>
<gene>
    <name evidence="14" type="ORF">F9B16_05980</name>
</gene>
<reference evidence="14 15" key="1">
    <citation type="submission" date="2019-09" db="EMBL/GenBank/DDBJ databases">
        <title>Actinomadura physcomitrii sp. nov., a novel actinomycete isolated from moss [Physcomitrium sphaericum (Ludw) Fuernr].</title>
        <authorList>
            <person name="Liu C."/>
            <person name="Zhuang X."/>
        </authorList>
    </citation>
    <scope>NUCLEOTIDE SEQUENCE [LARGE SCALE GENOMIC DNA]</scope>
    <source>
        <strain evidence="14 15">CYP1-1B</strain>
    </source>
</reference>
<dbReference type="SMART" id="SM00382">
    <property type="entry name" value="AAA"/>
    <property type="match status" value="1"/>
</dbReference>
<comment type="subcellular location">
    <subcellularLocation>
        <location evidence="1">Cell inner membrane</location>
        <topology evidence="1">Multi-pass membrane protein</topology>
    </subcellularLocation>
</comment>
<sequence>MMGGDVARTSLSEAAPVVSVRTTFRHFWPLMRGDRRLLLLGGALAVAAAGCEVAAIRLFGVITDEALAARDLAAFWTPAAEWLAIAVVAALMTFVGDYVTTLAGERFLLRLRDRVFAHVQTLSPEFFDRGRLGDLMARLTDDIEAIEELVASGLVRLVTAVVSAVFFVAAAFAVRWDLALVACALVPVFLLVTRGFSGRFRAAAGQERLSNGAMVGTVEESLSNQPLVQAYNRQELQARRLHAEGRTWLAAKMAETRLSSLYGPLVEVVETVCVLVVLGAGAWELQEHRITLGGLLSFAAYLGYLYPNVQSLGELALTASEAAAGADRVQEVLRTRPAVAEHPAARTRVARRGRVAFDHVTFRYPGADRPVIEDLHFRAGPGELVLLAGPSGAGKSTVTKLLLRFYDPDSGGIRLDGIPLRELSLAALRDTLTVLQQETLMFSGTVRDNIAYGRPDATEAEIVAAAVAADAHDFISALPDGYDTEIGQRGRLLSGGQRQRIGIARAMVRDAPVLVLDEPTTGLDARTARNVLGPLRRLMAGRTTILITHDLHLAPEADRIVMLGPAGSRTPAVFQEGAGA</sequence>
<dbReference type="Pfam" id="PF00664">
    <property type="entry name" value="ABC_membrane"/>
    <property type="match status" value="1"/>
</dbReference>